<reference evidence="2" key="1">
    <citation type="submission" date="2017-09" db="EMBL/GenBank/DDBJ databases">
        <title>Bacterial strain isolated from the female urinary microbiota.</title>
        <authorList>
            <person name="Thomas-White K."/>
            <person name="Kumar N."/>
            <person name="Forster S."/>
            <person name="Putonti C."/>
            <person name="Lawley T."/>
            <person name="Wolfe A.J."/>
        </authorList>
    </citation>
    <scope>NUCLEOTIDE SEQUENCE [LARGE SCALE GENOMIC DNA]</scope>
    <source>
        <strain evidence="2">UMB0959</strain>
    </source>
</reference>
<keyword evidence="1" id="KW-0413">Isomerase</keyword>
<name>A0AAF1BR98_9STAP</name>
<dbReference type="Proteomes" id="UP000243626">
    <property type="component" value="Chromosome"/>
</dbReference>
<sequence length="167" mass="19473">MNQLLFNEFIKICRALNQVNIKPTLMGSLGLELVSKKDWNPSDIDIHVHGDPRGWEAPDEERIYHFDAIQSVMNRLDYRLIDRHEHEFSNGTTSVEYGCIDTLPEFANVQLSDIQHMSIEGAEFYVPSLEQFLKIYESSSQDSYRNENNNNKDFKKIAYLENVLSKR</sequence>
<gene>
    <name evidence="1" type="ORF">CJ229_007040</name>
</gene>
<protein>
    <submittedName>
        <fullName evidence="1">Phosphoribosylanthranilate isomerase</fullName>
    </submittedName>
</protein>
<dbReference type="SUPFAM" id="SSF81301">
    <property type="entry name" value="Nucleotidyltransferase"/>
    <property type="match status" value="1"/>
</dbReference>
<dbReference type="GO" id="GO:0016853">
    <property type="term" value="F:isomerase activity"/>
    <property type="evidence" value="ECO:0007669"/>
    <property type="project" value="UniProtKB-KW"/>
</dbReference>
<keyword evidence="2" id="KW-1185">Reference proteome</keyword>
<dbReference type="InterPro" id="IPR043519">
    <property type="entry name" value="NT_sf"/>
</dbReference>
<dbReference type="EMBL" id="CP136964">
    <property type="protein sequence ID" value="WOS95843.1"/>
    <property type="molecule type" value="Genomic_DNA"/>
</dbReference>
<evidence type="ECO:0000313" key="2">
    <source>
        <dbReference type="Proteomes" id="UP000243626"/>
    </source>
</evidence>
<dbReference type="AlphaFoldDB" id="A0AAF1BR98"/>
<dbReference type="KEGG" id="nmy:CJ229_007040"/>
<evidence type="ECO:0000313" key="1">
    <source>
        <dbReference type="EMBL" id="WOS95843.1"/>
    </source>
</evidence>
<accession>A0AAF1BR98</accession>
<proteinExistence type="predicted"/>
<organism evidence="1 2">
    <name type="scientific">Nosocomiicoccus massiliensis</name>
    <dbReference type="NCBI Taxonomy" id="1232430"/>
    <lineage>
        <taxon>Bacteria</taxon>
        <taxon>Bacillati</taxon>
        <taxon>Bacillota</taxon>
        <taxon>Bacilli</taxon>
        <taxon>Bacillales</taxon>
        <taxon>Staphylococcaceae</taxon>
        <taxon>Nosocomiicoccus</taxon>
    </lineage>
</organism>
<dbReference type="RefSeq" id="WP_102167136.1">
    <property type="nucleotide sequence ID" value="NZ_CP136964.1"/>
</dbReference>